<evidence type="ECO:0000313" key="3">
    <source>
        <dbReference type="Proteomes" id="UP001596266"/>
    </source>
</evidence>
<dbReference type="EMBL" id="JBHSUA010000009">
    <property type="protein sequence ID" value="MFC6396326.1"/>
    <property type="molecule type" value="Genomic_DNA"/>
</dbReference>
<dbReference type="RefSeq" id="WP_343885037.1">
    <property type="nucleotide sequence ID" value="NZ_BAAAKI010000004.1"/>
</dbReference>
<evidence type="ECO:0000256" key="1">
    <source>
        <dbReference type="SAM" id="Phobius"/>
    </source>
</evidence>
<evidence type="ECO:0008006" key="4">
    <source>
        <dbReference type="Google" id="ProtNLM"/>
    </source>
</evidence>
<keyword evidence="1" id="KW-1133">Transmembrane helix</keyword>
<organism evidence="2 3">
    <name type="scientific">Luteococcus sanguinis</name>
    <dbReference type="NCBI Taxonomy" id="174038"/>
    <lineage>
        <taxon>Bacteria</taxon>
        <taxon>Bacillati</taxon>
        <taxon>Actinomycetota</taxon>
        <taxon>Actinomycetes</taxon>
        <taxon>Propionibacteriales</taxon>
        <taxon>Propionibacteriaceae</taxon>
        <taxon>Luteococcus</taxon>
    </lineage>
</organism>
<keyword evidence="1" id="KW-0812">Transmembrane</keyword>
<feature type="transmembrane region" description="Helical" evidence="1">
    <location>
        <begin position="6"/>
        <end position="29"/>
    </location>
</feature>
<proteinExistence type="predicted"/>
<feature type="transmembrane region" description="Helical" evidence="1">
    <location>
        <begin position="36"/>
        <end position="58"/>
    </location>
</feature>
<sequence length="78" mass="8529">MRTRGVPAAIGGLWIILGMAILGLSYYALTRTAYPGLWWGGLTLSMVLLLTGAVWLLAALTGWVTWTRRDPAAVRVRD</sequence>
<dbReference type="Proteomes" id="UP001596266">
    <property type="component" value="Unassembled WGS sequence"/>
</dbReference>
<keyword evidence="1" id="KW-0472">Membrane</keyword>
<reference evidence="3" key="1">
    <citation type="journal article" date="2019" name="Int. J. Syst. Evol. Microbiol.">
        <title>The Global Catalogue of Microorganisms (GCM) 10K type strain sequencing project: providing services to taxonomists for standard genome sequencing and annotation.</title>
        <authorList>
            <consortium name="The Broad Institute Genomics Platform"/>
            <consortium name="The Broad Institute Genome Sequencing Center for Infectious Disease"/>
            <person name="Wu L."/>
            <person name="Ma J."/>
        </authorList>
    </citation>
    <scope>NUCLEOTIDE SEQUENCE [LARGE SCALE GENOMIC DNA]</scope>
    <source>
        <strain evidence="3">CGMCC 1.15277</strain>
    </source>
</reference>
<name>A0ABW1X384_9ACTN</name>
<accession>A0ABW1X384</accession>
<protein>
    <recommendedName>
        <fullName evidence="4">DUF4175 domain-containing protein</fullName>
    </recommendedName>
</protein>
<gene>
    <name evidence="2" type="ORF">ACFP57_04895</name>
</gene>
<comment type="caution">
    <text evidence="2">The sequence shown here is derived from an EMBL/GenBank/DDBJ whole genome shotgun (WGS) entry which is preliminary data.</text>
</comment>
<evidence type="ECO:0000313" key="2">
    <source>
        <dbReference type="EMBL" id="MFC6396326.1"/>
    </source>
</evidence>
<keyword evidence="3" id="KW-1185">Reference proteome</keyword>